<keyword evidence="5 11" id="KW-0547">Nucleotide-binding</keyword>
<accession>A0A926FBV6</accession>
<dbReference type="EC" id="6.2.1.30" evidence="8 11"/>
<dbReference type="InterPro" id="IPR028154">
    <property type="entry name" value="AMP-dep_Lig_C"/>
</dbReference>
<dbReference type="GO" id="GO:0000166">
    <property type="term" value="F:nucleotide binding"/>
    <property type="evidence" value="ECO:0007669"/>
    <property type="project" value="UniProtKB-KW"/>
</dbReference>
<comment type="catalytic activity">
    <reaction evidence="11">
        <text>2-phenylacetate + ATP + CoA = phenylacetyl-CoA + AMP + diphosphate</text>
        <dbReference type="Rhea" id="RHEA:20956"/>
        <dbReference type="ChEBI" id="CHEBI:18401"/>
        <dbReference type="ChEBI" id="CHEBI:30616"/>
        <dbReference type="ChEBI" id="CHEBI:33019"/>
        <dbReference type="ChEBI" id="CHEBI:57287"/>
        <dbReference type="ChEBI" id="CHEBI:57390"/>
        <dbReference type="ChEBI" id="CHEBI:456215"/>
        <dbReference type="EC" id="6.2.1.30"/>
    </reaction>
</comment>
<dbReference type="InterPro" id="IPR011880">
    <property type="entry name" value="PA_CoA_ligase"/>
</dbReference>
<evidence type="ECO:0000256" key="8">
    <source>
        <dbReference type="ARBA" id="ARBA00066629"/>
    </source>
</evidence>
<feature type="domain" description="AMP-dependent ligase C-terminal" evidence="13">
    <location>
        <begin position="335"/>
        <end position="431"/>
    </location>
</feature>
<dbReference type="GO" id="GO:0010124">
    <property type="term" value="P:phenylacetate catabolic process"/>
    <property type="evidence" value="ECO:0007669"/>
    <property type="project" value="UniProtKB-UniRule"/>
</dbReference>
<comment type="subunit">
    <text evidence="1">Monomer.</text>
</comment>
<comment type="caution">
    <text evidence="14">The sequence shown here is derived from an EMBL/GenBank/DDBJ whole genome shotgun (WGS) entry which is preliminary data.</text>
</comment>
<proteinExistence type="inferred from homology"/>
<evidence type="ECO:0000259" key="13">
    <source>
        <dbReference type="Pfam" id="PF14535"/>
    </source>
</evidence>
<keyword evidence="4 11" id="KW-0436">Ligase</keyword>
<evidence type="ECO:0000313" key="15">
    <source>
        <dbReference type="Proteomes" id="UP000647416"/>
    </source>
</evidence>
<comment type="function">
    <text evidence="11">Catalyzes the activation of phenylacetic acid (PA) to phenylacetyl-CoA (PA-CoA).</text>
</comment>
<dbReference type="EMBL" id="JACRTE010000001">
    <property type="protein sequence ID" value="MBC8595465.1"/>
    <property type="molecule type" value="Genomic_DNA"/>
</dbReference>
<name>A0A926FBV6_9FIRM</name>
<evidence type="ECO:0000256" key="3">
    <source>
        <dbReference type="ARBA" id="ARBA00022553"/>
    </source>
</evidence>
<evidence type="ECO:0000256" key="9">
    <source>
        <dbReference type="ARBA" id="ARBA00068695"/>
    </source>
</evidence>
<dbReference type="PANTHER" id="PTHR43439:SF2">
    <property type="entry name" value="ENZYME, PUTATIVE (JCVI)-RELATED"/>
    <property type="match status" value="1"/>
</dbReference>
<dbReference type="Pfam" id="PF00501">
    <property type="entry name" value="AMP-binding"/>
    <property type="match status" value="1"/>
</dbReference>
<evidence type="ECO:0000256" key="5">
    <source>
        <dbReference type="ARBA" id="ARBA00022741"/>
    </source>
</evidence>
<evidence type="ECO:0000313" key="14">
    <source>
        <dbReference type="EMBL" id="MBC8595465.1"/>
    </source>
</evidence>
<dbReference type="FunFam" id="3.40.50.12780:FF:000016">
    <property type="entry name" value="Phenylacetate-coenzyme A ligase"/>
    <property type="match status" value="1"/>
</dbReference>
<evidence type="ECO:0000256" key="11">
    <source>
        <dbReference type="PIRNR" id="PIRNR006444"/>
    </source>
</evidence>
<keyword evidence="2" id="KW-0596">Phosphopantetheine</keyword>
<dbReference type="GO" id="GO:0047475">
    <property type="term" value="F:phenylacetate-CoA ligase activity"/>
    <property type="evidence" value="ECO:0007669"/>
    <property type="project" value="UniProtKB-EC"/>
</dbReference>
<dbReference type="InterPro" id="IPR045851">
    <property type="entry name" value="AMP-bd_C_sf"/>
</dbReference>
<evidence type="ECO:0000256" key="4">
    <source>
        <dbReference type="ARBA" id="ARBA00022598"/>
    </source>
</evidence>
<dbReference type="Gene3D" id="3.30.300.30">
    <property type="match status" value="1"/>
</dbReference>
<evidence type="ECO:0000256" key="6">
    <source>
        <dbReference type="ARBA" id="ARBA00060591"/>
    </source>
</evidence>
<protein>
    <recommendedName>
        <fullName evidence="9 11">Phenylacetate-coenzyme A ligase</fullName>
        <ecNumber evidence="8 11">6.2.1.30</ecNumber>
    </recommendedName>
    <alternativeName>
        <fullName evidence="10 11">Phenylacetyl-CoA ligase</fullName>
    </alternativeName>
</protein>
<feature type="domain" description="AMP-dependent synthetase/ligase" evidence="12">
    <location>
        <begin position="80"/>
        <end position="286"/>
    </location>
</feature>
<dbReference type="PIRSF" id="PIRSF006444">
    <property type="entry name" value="PaaK"/>
    <property type="match status" value="1"/>
</dbReference>
<organism evidence="14 15">
    <name type="scientific">Qingrenia yutianensis</name>
    <dbReference type="NCBI Taxonomy" id="2763676"/>
    <lineage>
        <taxon>Bacteria</taxon>
        <taxon>Bacillati</taxon>
        <taxon>Bacillota</taxon>
        <taxon>Clostridia</taxon>
        <taxon>Eubacteriales</taxon>
        <taxon>Oscillospiraceae</taxon>
        <taxon>Qingrenia</taxon>
    </lineage>
</organism>
<dbReference type="InterPro" id="IPR000873">
    <property type="entry name" value="AMP-dep_synth/lig_dom"/>
</dbReference>
<reference evidence="14" key="1">
    <citation type="submission" date="2020-08" db="EMBL/GenBank/DDBJ databases">
        <title>Genome public.</title>
        <authorList>
            <person name="Liu C."/>
            <person name="Sun Q."/>
        </authorList>
    </citation>
    <scope>NUCLEOTIDE SEQUENCE</scope>
    <source>
        <strain evidence="14">NSJ-50</strain>
    </source>
</reference>
<dbReference type="CDD" id="cd05913">
    <property type="entry name" value="PaaK"/>
    <property type="match status" value="1"/>
</dbReference>
<evidence type="ECO:0000256" key="2">
    <source>
        <dbReference type="ARBA" id="ARBA00022450"/>
    </source>
</evidence>
<dbReference type="InterPro" id="IPR042099">
    <property type="entry name" value="ANL_N_sf"/>
</dbReference>
<sequence>MIWNPKIECEGRGEIKDLQLKRLKETVERIYSNVPYYKKKLDEAGVTPDSIKSLDDLKRIPFTTKDDLRENYPFGLFASPMKDIVRIHASSGTTGKPTVVGYTKNDLDTWSEAIARLACAAGATEDDIAQISFGYGLFTGGFGLHYGLEKVGLAIIPASTGNTEKQIMLMKDFGTTLLVSTPSYALYMSEVAEKMGIDIKKDLKLKIGMFGSEGSTEEMRQEIEKRWGMTATENYGLSEIMGPGVAGECTEKCGMHVSDDLFIVEIINPETGEVLPEGEVGELVITNIKKEGIPLLRYRTKDITYLDNTPCKCGRTTPRIAKIQGRSDDMLKIKGVNVFPSQIESALLGTKGIAPYYQIIVKKVGFVDDMEVLVELNDDSLLEKFSELEKLERTVKHKIKTVLGLDIKIKLVEPQTIERTAGKAKRVIDLRK</sequence>
<keyword evidence="3" id="KW-0597">Phosphoprotein</keyword>
<dbReference type="RefSeq" id="WP_262431151.1">
    <property type="nucleotide sequence ID" value="NZ_JACRTE010000001.1"/>
</dbReference>
<evidence type="ECO:0000256" key="7">
    <source>
        <dbReference type="ARBA" id="ARBA00061566"/>
    </source>
</evidence>
<evidence type="ECO:0000256" key="1">
    <source>
        <dbReference type="ARBA" id="ARBA00011245"/>
    </source>
</evidence>
<comment type="similarity">
    <text evidence="7 11">Belongs to the phenylacetyl-CoA ligase family.</text>
</comment>
<dbReference type="Proteomes" id="UP000647416">
    <property type="component" value="Unassembled WGS sequence"/>
</dbReference>
<dbReference type="AlphaFoldDB" id="A0A926FBV6"/>
<dbReference type="Pfam" id="PF14535">
    <property type="entry name" value="AMP-binding_C_2"/>
    <property type="match status" value="1"/>
</dbReference>
<keyword evidence="15" id="KW-1185">Reference proteome</keyword>
<dbReference type="SUPFAM" id="SSF56801">
    <property type="entry name" value="Acetyl-CoA synthetase-like"/>
    <property type="match status" value="1"/>
</dbReference>
<evidence type="ECO:0000259" key="12">
    <source>
        <dbReference type="Pfam" id="PF00501"/>
    </source>
</evidence>
<comment type="pathway">
    <text evidence="6 11">Aromatic compound metabolism; phenylacetate degradation.</text>
</comment>
<dbReference type="Gene3D" id="3.40.50.12780">
    <property type="entry name" value="N-terminal domain of ligase-like"/>
    <property type="match status" value="1"/>
</dbReference>
<gene>
    <name evidence="14" type="ORF">H8706_01090</name>
</gene>
<evidence type="ECO:0000256" key="10">
    <source>
        <dbReference type="ARBA" id="ARBA00075111"/>
    </source>
</evidence>
<dbReference type="InterPro" id="IPR051414">
    <property type="entry name" value="Adenylate-forming_Reductase"/>
</dbReference>
<dbReference type="PANTHER" id="PTHR43439">
    <property type="entry name" value="PHENYLACETATE-COENZYME A LIGASE"/>
    <property type="match status" value="1"/>
</dbReference>